<sequence length="319" mass="35535">MSALDKQEIEYEMLHERDDRGSNLIEAYAICLAVAYVAVFLRFLSRRKSRNALWADDWMVVVALLFSSGQVALGIYGIHLGAGKHIIFLKDPVMYVKGFIIIEIFYTIGAATVKFSTLLLYRRIFDSNRKLMVACWVVAAVVACYSIAQIVMSIFQCTPVHKAWDPATPGTCLNTYIAATTPAAINVVADFATVFLPMPLIWNMHITWRRNVIFASIWRAATMKDLSHLDASWTNVDPCIWSIVENGVGELTQGSQKQACEARCVEAGRGSKETRTRQASDETRLPGSVSTKSKRNDSGSQGPGMSKQESQVRMFSIMD</sequence>
<evidence type="ECO:0000256" key="6">
    <source>
        <dbReference type="SAM" id="MobiDB-lite"/>
    </source>
</evidence>
<name>A0AA43QV08_9LECA</name>
<evidence type="ECO:0000256" key="4">
    <source>
        <dbReference type="ARBA" id="ARBA00023136"/>
    </source>
</evidence>
<dbReference type="Proteomes" id="UP001161017">
    <property type="component" value="Unassembled WGS sequence"/>
</dbReference>
<dbReference type="InterPro" id="IPR052337">
    <property type="entry name" value="SAT4-like"/>
</dbReference>
<feature type="compositionally biased region" description="Basic and acidic residues" evidence="6">
    <location>
        <begin position="266"/>
        <end position="284"/>
    </location>
</feature>
<evidence type="ECO:0000256" key="5">
    <source>
        <dbReference type="ARBA" id="ARBA00038359"/>
    </source>
</evidence>
<dbReference type="PANTHER" id="PTHR33048:SF47">
    <property type="entry name" value="INTEGRAL MEMBRANE PROTEIN-RELATED"/>
    <property type="match status" value="1"/>
</dbReference>
<dbReference type="GO" id="GO:0016020">
    <property type="term" value="C:membrane"/>
    <property type="evidence" value="ECO:0007669"/>
    <property type="project" value="UniProtKB-SubCell"/>
</dbReference>
<keyword evidence="3 7" id="KW-1133">Transmembrane helix</keyword>
<keyword evidence="2 7" id="KW-0812">Transmembrane</keyword>
<protein>
    <recommendedName>
        <fullName evidence="8">Rhodopsin domain-containing protein</fullName>
    </recommendedName>
</protein>
<feature type="domain" description="Rhodopsin" evidence="8">
    <location>
        <begin position="41"/>
        <end position="249"/>
    </location>
</feature>
<comment type="subcellular location">
    <subcellularLocation>
        <location evidence="1">Membrane</location>
        <topology evidence="1">Multi-pass membrane protein</topology>
    </subcellularLocation>
</comment>
<dbReference type="PANTHER" id="PTHR33048">
    <property type="entry name" value="PTH11-LIKE INTEGRAL MEMBRANE PROTEIN (AFU_ORTHOLOGUE AFUA_5G11245)"/>
    <property type="match status" value="1"/>
</dbReference>
<feature type="transmembrane region" description="Helical" evidence="7">
    <location>
        <begin position="57"/>
        <end position="78"/>
    </location>
</feature>
<evidence type="ECO:0000256" key="2">
    <source>
        <dbReference type="ARBA" id="ARBA00022692"/>
    </source>
</evidence>
<feature type="transmembrane region" description="Helical" evidence="7">
    <location>
        <begin position="98"/>
        <end position="121"/>
    </location>
</feature>
<dbReference type="AlphaFoldDB" id="A0AA43QV08"/>
<comment type="similarity">
    <text evidence="5">Belongs to the SAT4 family.</text>
</comment>
<keyword evidence="10" id="KW-1185">Reference proteome</keyword>
<accession>A0AA43QV08</accession>
<dbReference type="Pfam" id="PF20684">
    <property type="entry name" value="Fung_rhodopsin"/>
    <property type="match status" value="1"/>
</dbReference>
<organism evidence="9 10">
    <name type="scientific">Ramalina farinacea</name>
    <dbReference type="NCBI Taxonomy" id="258253"/>
    <lineage>
        <taxon>Eukaryota</taxon>
        <taxon>Fungi</taxon>
        <taxon>Dikarya</taxon>
        <taxon>Ascomycota</taxon>
        <taxon>Pezizomycotina</taxon>
        <taxon>Lecanoromycetes</taxon>
        <taxon>OSLEUM clade</taxon>
        <taxon>Lecanoromycetidae</taxon>
        <taxon>Lecanorales</taxon>
        <taxon>Lecanorineae</taxon>
        <taxon>Ramalinaceae</taxon>
        <taxon>Ramalina</taxon>
    </lineage>
</organism>
<evidence type="ECO:0000259" key="8">
    <source>
        <dbReference type="Pfam" id="PF20684"/>
    </source>
</evidence>
<dbReference type="InterPro" id="IPR049326">
    <property type="entry name" value="Rhodopsin_dom_fungi"/>
</dbReference>
<feature type="transmembrane region" description="Helical" evidence="7">
    <location>
        <begin position="175"/>
        <end position="202"/>
    </location>
</feature>
<reference evidence="9" key="1">
    <citation type="journal article" date="2023" name="Genome Biol. Evol.">
        <title>First Whole Genome Sequence and Flow Cytometry Genome Size Data for the Lichen-Forming Fungus Ramalina farinacea (Ascomycota).</title>
        <authorList>
            <person name="Llewellyn T."/>
            <person name="Mian S."/>
            <person name="Hill R."/>
            <person name="Leitch I.J."/>
            <person name="Gaya E."/>
        </authorList>
    </citation>
    <scope>NUCLEOTIDE SEQUENCE</scope>
    <source>
        <strain evidence="9">LIQ254RAFAR</strain>
    </source>
</reference>
<gene>
    <name evidence="9" type="ORF">OHK93_002025</name>
</gene>
<feature type="region of interest" description="Disordered" evidence="6">
    <location>
        <begin position="266"/>
        <end position="319"/>
    </location>
</feature>
<proteinExistence type="inferred from homology"/>
<evidence type="ECO:0000313" key="10">
    <source>
        <dbReference type="Proteomes" id="UP001161017"/>
    </source>
</evidence>
<evidence type="ECO:0000256" key="3">
    <source>
        <dbReference type="ARBA" id="ARBA00022989"/>
    </source>
</evidence>
<evidence type="ECO:0000256" key="7">
    <source>
        <dbReference type="SAM" id="Phobius"/>
    </source>
</evidence>
<evidence type="ECO:0000313" key="9">
    <source>
        <dbReference type="EMBL" id="MDI1490820.1"/>
    </source>
</evidence>
<dbReference type="EMBL" id="JAPUFD010000012">
    <property type="protein sequence ID" value="MDI1490820.1"/>
    <property type="molecule type" value="Genomic_DNA"/>
</dbReference>
<feature type="transmembrane region" description="Helical" evidence="7">
    <location>
        <begin position="27"/>
        <end position="45"/>
    </location>
</feature>
<keyword evidence="4 7" id="KW-0472">Membrane</keyword>
<evidence type="ECO:0000256" key="1">
    <source>
        <dbReference type="ARBA" id="ARBA00004141"/>
    </source>
</evidence>
<feature type="transmembrane region" description="Helical" evidence="7">
    <location>
        <begin position="133"/>
        <end position="155"/>
    </location>
</feature>
<comment type="caution">
    <text evidence="9">The sequence shown here is derived from an EMBL/GenBank/DDBJ whole genome shotgun (WGS) entry which is preliminary data.</text>
</comment>